<feature type="compositionally biased region" description="Basic and acidic residues" evidence="1">
    <location>
        <begin position="1"/>
        <end position="10"/>
    </location>
</feature>
<dbReference type="EMBL" id="JASDAP010000010">
    <property type="protein sequence ID" value="KAK1895159.1"/>
    <property type="molecule type" value="Genomic_DNA"/>
</dbReference>
<feature type="region of interest" description="Disordered" evidence="1">
    <location>
        <begin position="1"/>
        <end position="21"/>
    </location>
</feature>
<dbReference type="AlphaFoldDB" id="A0AAD9FB10"/>
<sequence>MCRKARDPVKQNKVKPSTSHHNICQFAPSEGQYDSMAISVQLVVRVPLPGTDNAQPCHPCSDQKEHCSLALSSFWKTWESIL</sequence>
<reference evidence="2" key="1">
    <citation type="submission" date="2023-04" db="EMBL/GenBank/DDBJ databases">
        <title>Chromosome-level genome of Chaenocephalus aceratus.</title>
        <authorList>
            <person name="Park H."/>
        </authorList>
    </citation>
    <scope>NUCLEOTIDE SEQUENCE</scope>
    <source>
        <strain evidence="2">DE</strain>
        <tissue evidence="2">Muscle</tissue>
    </source>
</reference>
<evidence type="ECO:0000313" key="2">
    <source>
        <dbReference type="EMBL" id="KAK1895159.1"/>
    </source>
</evidence>
<accession>A0AAD9FB10</accession>
<organism evidence="2 3">
    <name type="scientific">Dissostichus eleginoides</name>
    <name type="common">Patagonian toothfish</name>
    <name type="synonym">Dissostichus amissus</name>
    <dbReference type="NCBI Taxonomy" id="100907"/>
    <lineage>
        <taxon>Eukaryota</taxon>
        <taxon>Metazoa</taxon>
        <taxon>Chordata</taxon>
        <taxon>Craniata</taxon>
        <taxon>Vertebrata</taxon>
        <taxon>Euteleostomi</taxon>
        <taxon>Actinopterygii</taxon>
        <taxon>Neopterygii</taxon>
        <taxon>Teleostei</taxon>
        <taxon>Neoteleostei</taxon>
        <taxon>Acanthomorphata</taxon>
        <taxon>Eupercaria</taxon>
        <taxon>Perciformes</taxon>
        <taxon>Notothenioidei</taxon>
        <taxon>Nototheniidae</taxon>
        <taxon>Dissostichus</taxon>
    </lineage>
</organism>
<comment type="caution">
    <text evidence="2">The sequence shown here is derived from an EMBL/GenBank/DDBJ whole genome shotgun (WGS) entry which is preliminary data.</text>
</comment>
<name>A0AAD9FB10_DISEL</name>
<gene>
    <name evidence="2" type="ORF">KUDE01_020612</name>
</gene>
<protein>
    <submittedName>
        <fullName evidence="2">Kinesin-like protein KIF16B</fullName>
    </submittedName>
</protein>
<evidence type="ECO:0000313" key="3">
    <source>
        <dbReference type="Proteomes" id="UP001228049"/>
    </source>
</evidence>
<evidence type="ECO:0000256" key="1">
    <source>
        <dbReference type="SAM" id="MobiDB-lite"/>
    </source>
</evidence>
<dbReference type="Proteomes" id="UP001228049">
    <property type="component" value="Unassembled WGS sequence"/>
</dbReference>
<keyword evidence="3" id="KW-1185">Reference proteome</keyword>
<proteinExistence type="predicted"/>